<comment type="caution">
    <text evidence="3">The sequence shown here is derived from an EMBL/GenBank/DDBJ whole genome shotgun (WGS) entry which is preliminary data.</text>
</comment>
<keyword evidence="1" id="KW-0276">Fatty acid metabolism</keyword>
<reference evidence="3" key="2">
    <citation type="submission" date="2022-01" db="EMBL/GenBank/DDBJ databases">
        <authorList>
            <person name="Yamashiro T."/>
            <person name="Shiraishi A."/>
            <person name="Satake H."/>
            <person name="Nakayama K."/>
        </authorList>
    </citation>
    <scope>NUCLEOTIDE SEQUENCE</scope>
</reference>
<dbReference type="PANTHER" id="PTHR43853:SF8">
    <property type="entry name" value="3-KETOACYL-COA THIOLASE, PEROXISOMAL"/>
    <property type="match status" value="1"/>
</dbReference>
<keyword evidence="2" id="KW-0443">Lipid metabolism</keyword>
<name>A0ABQ5EHP5_9ASTR</name>
<dbReference type="Gene3D" id="3.40.47.10">
    <property type="match status" value="1"/>
</dbReference>
<accession>A0ABQ5EHP5</accession>
<dbReference type="EMBL" id="BQNB010016310">
    <property type="protein sequence ID" value="GJT50318.1"/>
    <property type="molecule type" value="Genomic_DNA"/>
</dbReference>
<evidence type="ECO:0000313" key="4">
    <source>
        <dbReference type="Proteomes" id="UP001151760"/>
    </source>
</evidence>
<reference evidence="3" key="1">
    <citation type="journal article" date="2022" name="Int. J. Mol. Sci.">
        <title>Draft Genome of Tanacetum Coccineum: Genomic Comparison of Closely Related Tanacetum-Family Plants.</title>
        <authorList>
            <person name="Yamashiro T."/>
            <person name="Shiraishi A."/>
            <person name="Nakayama K."/>
            <person name="Satake H."/>
        </authorList>
    </citation>
    <scope>NUCLEOTIDE SEQUENCE</scope>
</reference>
<keyword evidence="4" id="KW-1185">Reference proteome</keyword>
<evidence type="ECO:0000256" key="1">
    <source>
        <dbReference type="ARBA" id="ARBA00022832"/>
    </source>
</evidence>
<gene>
    <name evidence="3" type="ORF">Tco_0976475</name>
</gene>
<proteinExistence type="predicted"/>
<evidence type="ECO:0000256" key="2">
    <source>
        <dbReference type="ARBA" id="ARBA00023098"/>
    </source>
</evidence>
<dbReference type="Proteomes" id="UP001151760">
    <property type="component" value="Unassembled WGS sequence"/>
</dbReference>
<dbReference type="InterPro" id="IPR050215">
    <property type="entry name" value="Thiolase-like_sf_Thiolase"/>
</dbReference>
<dbReference type="InterPro" id="IPR016039">
    <property type="entry name" value="Thiolase-like"/>
</dbReference>
<dbReference type="PANTHER" id="PTHR43853">
    <property type="entry name" value="3-KETOACYL-COA THIOLASE, PEROXISOMAL"/>
    <property type="match status" value="1"/>
</dbReference>
<organism evidence="3 4">
    <name type="scientific">Tanacetum coccineum</name>
    <dbReference type="NCBI Taxonomy" id="301880"/>
    <lineage>
        <taxon>Eukaryota</taxon>
        <taxon>Viridiplantae</taxon>
        <taxon>Streptophyta</taxon>
        <taxon>Embryophyta</taxon>
        <taxon>Tracheophyta</taxon>
        <taxon>Spermatophyta</taxon>
        <taxon>Magnoliopsida</taxon>
        <taxon>eudicotyledons</taxon>
        <taxon>Gunneridae</taxon>
        <taxon>Pentapetalae</taxon>
        <taxon>asterids</taxon>
        <taxon>campanulids</taxon>
        <taxon>Asterales</taxon>
        <taxon>Asteraceae</taxon>
        <taxon>Asteroideae</taxon>
        <taxon>Anthemideae</taxon>
        <taxon>Anthemidinae</taxon>
        <taxon>Tanacetum</taxon>
    </lineage>
</organism>
<evidence type="ECO:0000313" key="3">
    <source>
        <dbReference type="EMBL" id="GJT50318.1"/>
    </source>
</evidence>
<sequence length="186" mass="20639">MLQLLKARDDDVCLSTPLCKSKRGGLKDTHPDEILAPVLKLKLEISSSDMSWDLAPKEQGNAEWLLFMLAFLKLFQLGLTTANRQCSSVLQAVVDVAASIKPGSSNGGYIRKCFTALWRDEEGTRPGCSTNVVAGSGKEEGQRLILQLQCNVMNDQPQIRPRSDLTKVQMVGAVKNVEKDRFRYQI</sequence>
<protein>
    <submittedName>
        <fullName evidence="3">Uncharacterized protein</fullName>
    </submittedName>
</protein>